<proteinExistence type="predicted"/>
<protein>
    <submittedName>
        <fullName evidence="2">Uncharacterized protein</fullName>
    </submittedName>
</protein>
<sequence>MSSQDSLVTPIIDQFDDVDIDNDEDVGGIEIGELNDLNTSQNDVSTAVDQSTEALDDTDPQINAYGNSGRAKKIYSAH</sequence>
<dbReference type="Proteomes" id="UP001454036">
    <property type="component" value="Unassembled WGS sequence"/>
</dbReference>
<evidence type="ECO:0000313" key="3">
    <source>
        <dbReference type="Proteomes" id="UP001454036"/>
    </source>
</evidence>
<evidence type="ECO:0000256" key="1">
    <source>
        <dbReference type="SAM" id="MobiDB-lite"/>
    </source>
</evidence>
<dbReference type="EMBL" id="BAABME010000041">
    <property type="protein sequence ID" value="GAA0138865.1"/>
    <property type="molecule type" value="Genomic_DNA"/>
</dbReference>
<reference evidence="2 3" key="1">
    <citation type="submission" date="2024-01" db="EMBL/GenBank/DDBJ databases">
        <title>The complete chloroplast genome sequence of Lithospermum erythrorhizon: insights into the phylogenetic relationship among Boraginaceae species and the maternal lineages of purple gromwells.</title>
        <authorList>
            <person name="Okada T."/>
            <person name="Watanabe K."/>
        </authorList>
    </citation>
    <scope>NUCLEOTIDE SEQUENCE [LARGE SCALE GENOMIC DNA]</scope>
</reference>
<organism evidence="2 3">
    <name type="scientific">Lithospermum erythrorhizon</name>
    <name type="common">Purple gromwell</name>
    <name type="synonym">Lithospermum officinale var. erythrorhizon</name>
    <dbReference type="NCBI Taxonomy" id="34254"/>
    <lineage>
        <taxon>Eukaryota</taxon>
        <taxon>Viridiplantae</taxon>
        <taxon>Streptophyta</taxon>
        <taxon>Embryophyta</taxon>
        <taxon>Tracheophyta</taxon>
        <taxon>Spermatophyta</taxon>
        <taxon>Magnoliopsida</taxon>
        <taxon>eudicotyledons</taxon>
        <taxon>Gunneridae</taxon>
        <taxon>Pentapetalae</taxon>
        <taxon>asterids</taxon>
        <taxon>lamiids</taxon>
        <taxon>Boraginales</taxon>
        <taxon>Boraginaceae</taxon>
        <taxon>Boraginoideae</taxon>
        <taxon>Lithospermeae</taxon>
        <taxon>Lithospermum</taxon>
    </lineage>
</organism>
<feature type="region of interest" description="Disordered" evidence="1">
    <location>
        <begin position="45"/>
        <end position="78"/>
    </location>
</feature>
<name>A0AAV3NHT6_LITER</name>
<comment type="caution">
    <text evidence="2">The sequence shown here is derived from an EMBL/GenBank/DDBJ whole genome shotgun (WGS) entry which is preliminary data.</text>
</comment>
<dbReference type="AlphaFoldDB" id="A0AAV3NHT6"/>
<accession>A0AAV3NHT6</accession>
<keyword evidence="3" id="KW-1185">Reference proteome</keyword>
<gene>
    <name evidence="2" type="ORF">LIER_00525</name>
</gene>
<evidence type="ECO:0000313" key="2">
    <source>
        <dbReference type="EMBL" id="GAA0138865.1"/>
    </source>
</evidence>